<keyword evidence="5" id="KW-1185">Reference proteome</keyword>
<evidence type="ECO:0000256" key="1">
    <source>
        <dbReference type="ARBA" id="ARBA00060888"/>
    </source>
</evidence>
<dbReference type="PANTHER" id="PTHR42793">
    <property type="entry name" value="COA BINDING DOMAIN CONTAINING PROTEIN"/>
    <property type="match status" value="1"/>
</dbReference>
<dbReference type="SUPFAM" id="SSF52210">
    <property type="entry name" value="Succinyl-CoA synthetase domains"/>
    <property type="match status" value="2"/>
</dbReference>
<dbReference type="SMART" id="SM00881">
    <property type="entry name" value="CoA_binding"/>
    <property type="match status" value="1"/>
</dbReference>
<dbReference type="SUPFAM" id="SSF51735">
    <property type="entry name" value="NAD(P)-binding Rossmann-fold domains"/>
    <property type="match status" value="1"/>
</dbReference>
<sequence length="708" mass="73097">MNVEITPERLRSLFRPRNVALVGASNKSNFSLGTYTNLTNFGFGDRTFLVNARGAETHGQATYTSCQAIGEPVDLAHMMVPQAATLDALTESAAAGVRNSVVLSSGYGETGEEGTAAQAELVAHAESLDVALLGPNMLGFVNFVDGVSVMPGPVPVQPAGPVALLSQSGASAAAMSEFATTSGVGLSYMVTLGNEAMINAAHVIDFLVDDETTKAIALFLEAVRDPETFRRAALRAARAGKAIIVLKVGASDLSARSAAAHTGALVGDDKVVDAIFEKLGIIRVDTIEDMMITAGAAAHLGPLPTSGVGIVSFSGGACDILADRAADHGVSIPPLGDAAMESIGEIASAFGLVQNPLDVTGAAVIKPDMFTTAIVSMSKDPDIGVVAVVCPLPTATDTLPWRGMPMARAIGAGVELAECPVVWVNQVMVPSNATVRTVMEEVGVPYVIPGLSQSMIALGAIGRWSERLRELAASEEHENAPLALAATESRTGNWSEAEARRLLESAGIPVVPAVLATTADRATTAAEELGGAVALKIVSPDILHKSDIGGVRLGVSGHDAVREAYDAVIAAAESVPDAKVDGVLVSPMRRPAPELLVGVVRDPQWGPILAVAIGGVLVEVLDDSALSPLPVTPDKAKRMLRGLRASAVLDGVRGGVPADLDVLATVISRIGDLALALGDDLTSLEINPLRVEGDLIEALDAVVEWRTK</sequence>
<dbReference type="Proteomes" id="UP000564496">
    <property type="component" value="Unassembled WGS sequence"/>
</dbReference>
<dbReference type="Pfam" id="PF13607">
    <property type="entry name" value="Succ_CoA_lig"/>
    <property type="match status" value="1"/>
</dbReference>
<dbReference type="GO" id="GO:0046872">
    <property type="term" value="F:metal ion binding"/>
    <property type="evidence" value="ECO:0007669"/>
    <property type="project" value="InterPro"/>
</dbReference>
<proteinExistence type="inferred from homology"/>
<keyword evidence="2" id="KW-0547">Nucleotide-binding</keyword>
<dbReference type="PANTHER" id="PTHR42793:SF4">
    <property type="entry name" value="BLL6376 PROTEIN"/>
    <property type="match status" value="1"/>
</dbReference>
<name>A0A7Z0IQ88_9ACTN</name>
<dbReference type="Gene3D" id="3.30.470.20">
    <property type="entry name" value="ATP-grasp fold, B domain"/>
    <property type="match status" value="1"/>
</dbReference>
<evidence type="ECO:0000256" key="2">
    <source>
        <dbReference type="PROSITE-ProRule" id="PRU00409"/>
    </source>
</evidence>
<dbReference type="InterPro" id="IPR016102">
    <property type="entry name" value="Succinyl-CoA_synth-like"/>
</dbReference>
<dbReference type="GO" id="GO:0005524">
    <property type="term" value="F:ATP binding"/>
    <property type="evidence" value="ECO:0007669"/>
    <property type="project" value="UniProtKB-UniRule"/>
</dbReference>
<dbReference type="Gene3D" id="3.30.1490.20">
    <property type="entry name" value="ATP-grasp fold, A domain"/>
    <property type="match status" value="1"/>
</dbReference>
<dbReference type="InterPro" id="IPR036291">
    <property type="entry name" value="NAD(P)-bd_dom_sf"/>
</dbReference>
<dbReference type="InterPro" id="IPR032875">
    <property type="entry name" value="Succ_CoA_lig_flav_dom"/>
</dbReference>
<evidence type="ECO:0000313" key="5">
    <source>
        <dbReference type="Proteomes" id="UP000564496"/>
    </source>
</evidence>
<keyword evidence="2" id="KW-0067">ATP-binding</keyword>
<dbReference type="RefSeq" id="WP_179656256.1">
    <property type="nucleotide sequence ID" value="NZ_JACBZR010000001.1"/>
</dbReference>
<comment type="caution">
    <text evidence="4">The sequence shown here is derived from an EMBL/GenBank/DDBJ whole genome shotgun (WGS) entry which is preliminary data.</text>
</comment>
<dbReference type="EMBL" id="JACBZR010000001">
    <property type="protein sequence ID" value="NYI75543.1"/>
    <property type="molecule type" value="Genomic_DNA"/>
</dbReference>
<dbReference type="FunFam" id="3.30.1490.20:FF:000020">
    <property type="entry name" value="Protein lysine acetyltransferase"/>
    <property type="match status" value="1"/>
</dbReference>
<organism evidence="4 5">
    <name type="scientific">Nocardioides panzhihuensis</name>
    <dbReference type="NCBI Taxonomy" id="860243"/>
    <lineage>
        <taxon>Bacteria</taxon>
        <taxon>Bacillati</taxon>
        <taxon>Actinomycetota</taxon>
        <taxon>Actinomycetes</taxon>
        <taxon>Propionibacteriales</taxon>
        <taxon>Nocardioidaceae</taxon>
        <taxon>Nocardioides</taxon>
    </lineage>
</organism>
<dbReference type="InterPro" id="IPR003781">
    <property type="entry name" value="CoA-bd"/>
</dbReference>
<dbReference type="AlphaFoldDB" id="A0A7Z0IQ88"/>
<dbReference type="Pfam" id="PF13549">
    <property type="entry name" value="ATP-grasp_5"/>
    <property type="match status" value="1"/>
</dbReference>
<comment type="similarity">
    <text evidence="1">In the N-terminal section; belongs to the acetate CoA ligase alpha subunit family.</text>
</comment>
<protein>
    <submittedName>
        <fullName evidence="4">Acyl-CoA synthetase (NDP forming)</fullName>
    </submittedName>
</protein>
<dbReference type="Gene3D" id="3.40.50.261">
    <property type="entry name" value="Succinyl-CoA synthetase domains"/>
    <property type="match status" value="2"/>
</dbReference>
<evidence type="ECO:0000313" key="4">
    <source>
        <dbReference type="EMBL" id="NYI75543.1"/>
    </source>
</evidence>
<reference evidence="4 5" key="1">
    <citation type="submission" date="2020-07" db="EMBL/GenBank/DDBJ databases">
        <title>Sequencing the genomes of 1000 actinobacteria strains.</title>
        <authorList>
            <person name="Klenk H.-P."/>
        </authorList>
    </citation>
    <scope>NUCLEOTIDE SEQUENCE [LARGE SCALE GENOMIC DNA]</scope>
    <source>
        <strain evidence="4 5">DSM 26487</strain>
    </source>
</reference>
<dbReference type="InterPro" id="IPR011761">
    <property type="entry name" value="ATP-grasp"/>
</dbReference>
<dbReference type="PROSITE" id="PS50975">
    <property type="entry name" value="ATP_GRASP"/>
    <property type="match status" value="1"/>
</dbReference>
<evidence type="ECO:0000259" key="3">
    <source>
        <dbReference type="PROSITE" id="PS50975"/>
    </source>
</evidence>
<dbReference type="InterPro" id="IPR013815">
    <property type="entry name" value="ATP_grasp_subdomain_1"/>
</dbReference>
<accession>A0A7Z0IQ88</accession>
<dbReference type="SUPFAM" id="SSF56059">
    <property type="entry name" value="Glutathione synthetase ATP-binding domain-like"/>
    <property type="match status" value="1"/>
</dbReference>
<dbReference type="Gene3D" id="3.40.50.720">
    <property type="entry name" value="NAD(P)-binding Rossmann-like Domain"/>
    <property type="match status" value="1"/>
</dbReference>
<feature type="domain" description="ATP-grasp" evidence="3">
    <location>
        <begin position="500"/>
        <end position="704"/>
    </location>
</feature>
<dbReference type="Pfam" id="PF13380">
    <property type="entry name" value="CoA_binding_2"/>
    <property type="match status" value="1"/>
</dbReference>
<gene>
    <name evidence="4" type="ORF">BJ988_000191</name>
</gene>